<feature type="active site" description="Charge relay system" evidence="5">
    <location>
        <position position="337"/>
    </location>
</feature>
<feature type="domain" description="Peptidase S8/S53" evidence="7">
    <location>
        <begin position="136"/>
        <end position="368"/>
    </location>
</feature>
<sequence>MPPSDNGYLLTVPITASDTPERLAQRYGGEVIAWLEAQAILKLSSQAAAALQGSGVSLQNTTLQPNATVRTPATALGFNSWAGGFNSWAGGFNSWAGGWNSWAGGTSTIPALPSENRFQFMLTKVPQAQALSRNFGQGIKVAVLDTGIDLAHPQFVGRLAPNNQHYDFVGLDAIPQEVAGAMYGHGTGVASLILQVAPRATILPIRVLNGDGAGTVADVISGIQHAMSMGAQVINLSLGTTVNDTALQLTINSATNQGIYIVASAGNTGDSNLTYPAAWASNGVNNHRFLVSVGSVSSALALSLFSCSGPSLEFVAPGMLIAGAYPDNRFAYYTGTSFATPQVTGAIALALAETVNKSSVGTYLEQSAVNLGTSNVQWGLVNTVGLLQKAPDVQRKQAILVVGNTNLSAGDAAIRTRLESIGYTVTVRDHKASTASDATGRDVVLISGSVTPGDVSTKFNNVAVPAVVMHWDLFDEMRMTGSKSGDRNTQTGQTQVTLLNNTHPLAAGLPLFNSTIYSSSDALNWGKVASGAVSVASLTSDTTRSTLFGYDIGAAMQSGTAPARRVGFFPSSTGTTRLTNMGLHLLEAAITWAVSGN</sequence>
<feature type="active site" description="Charge relay system" evidence="5">
    <location>
        <position position="185"/>
    </location>
</feature>
<dbReference type="InterPro" id="IPR023828">
    <property type="entry name" value="Peptidase_S8_Ser-AS"/>
</dbReference>
<dbReference type="GO" id="GO:0004252">
    <property type="term" value="F:serine-type endopeptidase activity"/>
    <property type="evidence" value="ECO:0007669"/>
    <property type="project" value="UniProtKB-UniRule"/>
</dbReference>
<evidence type="ECO:0000259" key="7">
    <source>
        <dbReference type="Pfam" id="PF00082"/>
    </source>
</evidence>
<evidence type="ECO:0000256" key="4">
    <source>
        <dbReference type="ARBA" id="ARBA00022825"/>
    </source>
</evidence>
<evidence type="ECO:0000256" key="2">
    <source>
        <dbReference type="ARBA" id="ARBA00022670"/>
    </source>
</evidence>
<evidence type="ECO:0000256" key="5">
    <source>
        <dbReference type="PROSITE-ProRule" id="PRU01240"/>
    </source>
</evidence>
<keyword evidence="3 5" id="KW-0378">Hydrolase</keyword>
<dbReference type="PANTHER" id="PTHR43399">
    <property type="entry name" value="SUBTILISIN-RELATED"/>
    <property type="match status" value="1"/>
</dbReference>
<keyword evidence="2 5" id="KW-0645">Protease</keyword>
<gene>
    <name evidence="8" type="ORF">MHY01S_34090</name>
</gene>
<dbReference type="EMBL" id="BJXL01000200">
    <property type="protein sequence ID" value="GEM85243.1"/>
    <property type="molecule type" value="Genomic_DNA"/>
</dbReference>
<reference evidence="8 9" key="1">
    <citation type="submission" date="2019-07" db="EMBL/GenBank/DDBJ databases">
        <title>Whole genome shotgun sequence of Meiothermus hypogaeus NBRC 106114.</title>
        <authorList>
            <person name="Hosoyama A."/>
            <person name="Uohara A."/>
            <person name="Ohji S."/>
            <person name="Ichikawa N."/>
        </authorList>
    </citation>
    <scope>NUCLEOTIDE SEQUENCE [LARGE SCALE GENOMIC DNA]</scope>
    <source>
        <strain evidence="8 9">NBRC 106114</strain>
    </source>
</reference>
<dbReference type="PROSITE" id="PS00138">
    <property type="entry name" value="SUBTILASE_SER"/>
    <property type="match status" value="1"/>
</dbReference>
<evidence type="ECO:0000256" key="1">
    <source>
        <dbReference type="ARBA" id="ARBA00011073"/>
    </source>
</evidence>
<evidence type="ECO:0000256" key="3">
    <source>
        <dbReference type="ARBA" id="ARBA00022801"/>
    </source>
</evidence>
<feature type="active site" description="Charge relay system" evidence="5">
    <location>
        <position position="145"/>
    </location>
</feature>
<evidence type="ECO:0000313" key="9">
    <source>
        <dbReference type="Proteomes" id="UP000321197"/>
    </source>
</evidence>
<dbReference type="InterPro" id="IPR036852">
    <property type="entry name" value="Peptidase_S8/S53_dom_sf"/>
</dbReference>
<dbReference type="InterPro" id="IPR051048">
    <property type="entry name" value="Peptidase_S8/S53_subtilisin"/>
</dbReference>
<comment type="caution">
    <text evidence="8">The sequence shown here is derived from an EMBL/GenBank/DDBJ whole genome shotgun (WGS) entry which is preliminary data.</text>
</comment>
<proteinExistence type="inferred from homology"/>
<keyword evidence="4 5" id="KW-0720">Serine protease</keyword>
<dbReference type="PRINTS" id="PR00723">
    <property type="entry name" value="SUBTILISIN"/>
</dbReference>
<dbReference type="Pfam" id="PF00082">
    <property type="entry name" value="Peptidase_S8"/>
    <property type="match status" value="1"/>
</dbReference>
<dbReference type="PROSITE" id="PS00136">
    <property type="entry name" value="SUBTILASE_ASP"/>
    <property type="match status" value="1"/>
</dbReference>
<dbReference type="GO" id="GO:0006508">
    <property type="term" value="P:proteolysis"/>
    <property type="evidence" value="ECO:0007669"/>
    <property type="project" value="UniProtKB-KW"/>
</dbReference>
<evidence type="ECO:0000256" key="6">
    <source>
        <dbReference type="RuleBase" id="RU003355"/>
    </source>
</evidence>
<dbReference type="Gene3D" id="3.40.50.200">
    <property type="entry name" value="Peptidase S8/S53 domain"/>
    <property type="match status" value="1"/>
</dbReference>
<dbReference type="PROSITE" id="PS51892">
    <property type="entry name" value="SUBTILASE"/>
    <property type="match status" value="1"/>
</dbReference>
<evidence type="ECO:0000313" key="8">
    <source>
        <dbReference type="EMBL" id="GEM85243.1"/>
    </source>
</evidence>
<dbReference type="PANTHER" id="PTHR43399:SF4">
    <property type="entry name" value="CELL WALL-ASSOCIATED PROTEASE"/>
    <property type="match status" value="1"/>
</dbReference>
<comment type="similarity">
    <text evidence="1 5 6">Belongs to the peptidase S8 family.</text>
</comment>
<protein>
    <recommendedName>
        <fullName evidence="7">Peptidase S8/S53 domain-containing protein</fullName>
    </recommendedName>
</protein>
<dbReference type="SUPFAM" id="SSF52743">
    <property type="entry name" value="Subtilisin-like"/>
    <property type="match status" value="1"/>
</dbReference>
<dbReference type="Proteomes" id="UP000321197">
    <property type="component" value="Unassembled WGS sequence"/>
</dbReference>
<name>A0A511R6J6_9DEIN</name>
<dbReference type="InterPro" id="IPR015500">
    <property type="entry name" value="Peptidase_S8_subtilisin-rel"/>
</dbReference>
<organism evidence="8 9">
    <name type="scientific">Meiothermus hypogaeus NBRC 106114</name>
    <dbReference type="NCBI Taxonomy" id="1227553"/>
    <lineage>
        <taxon>Bacteria</taxon>
        <taxon>Thermotogati</taxon>
        <taxon>Deinococcota</taxon>
        <taxon>Deinococci</taxon>
        <taxon>Thermales</taxon>
        <taxon>Thermaceae</taxon>
        <taxon>Meiothermus</taxon>
    </lineage>
</organism>
<dbReference type="InterPro" id="IPR000209">
    <property type="entry name" value="Peptidase_S8/S53_dom"/>
</dbReference>
<dbReference type="AlphaFoldDB" id="A0A511R6J6"/>
<dbReference type="InterPro" id="IPR023827">
    <property type="entry name" value="Peptidase_S8_Asp-AS"/>
</dbReference>
<accession>A0A511R6J6</accession>